<comment type="caution">
    <text evidence="1">The sequence shown here is derived from an EMBL/GenBank/DDBJ whole genome shotgun (WGS) entry which is preliminary data.</text>
</comment>
<protein>
    <submittedName>
        <fullName evidence="1">Uncharacterized protein</fullName>
    </submittedName>
</protein>
<evidence type="ECO:0000313" key="2">
    <source>
        <dbReference type="Proteomes" id="UP000448235"/>
    </source>
</evidence>
<dbReference type="Proteomes" id="UP000448235">
    <property type="component" value="Unassembled WGS sequence"/>
</dbReference>
<proteinExistence type="predicted"/>
<gene>
    <name evidence="1" type="ORF">GRB80_07235</name>
</gene>
<name>A0A7X4VYE6_9GAMM</name>
<accession>A0A7X4VYE6</accession>
<reference evidence="1 2" key="1">
    <citation type="submission" date="2019-12" db="EMBL/GenBank/DDBJ databases">
        <title>Draft genome sequencing of Halomonas icarensis D1-1.</title>
        <authorList>
            <person name="Pandiyan K."/>
            <person name="Kushwaha P."/>
            <person name="Gowdham M."/>
            <person name="Chakdar H."/>
            <person name="Singh A."/>
            <person name="Kumar M."/>
            <person name="Saxena A.K."/>
        </authorList>
    </citation>
    <scope>NUCLEOTIDE SEQUENCE [LARGE SCALE GENOMIC DNA]</scope>
    <source>
        <strain evidence="1 2">D1-1</strain>
    </source>
</reference>
<dbReference type="AlphaFoldDB" id="A0A7X4VYE6"/>
<keyword evidence="2" id="KW-1185">Reference proteome</keyword>
<sequence length="133" mass="14885">MVVVLFLAFVFSFLHGCAGVRNSYLSHLDKTSEEPLLRVKKGEVVELLSIGDGFPGWWGYYPWAKTLNPRVVSIECRDSRSLIPFREPGVVFGGKVCNLVAHEEGEATVLLGSKFNLSESNYAERLDVDVYDE</sequence>
<organism evidence="1 2">
    <name type="scientific">Halomonas icarae</name>
    <dbReference type="NCBI Taxonomy" id="2691040"/>
    <lineage>
        <taxon>Bacteria</taxon>
        <taxon>Pseudomonadati</taxon>
        <taxon>Pseudomonadota</taxon>
        <taxon>Gammaproteobacteria</taxon>
        <taxon>Oceanospirillales</taxon>
        <taxon>Halomonadaceae</taxon>
        <taxon>Halomonas</taxon>
    </lineage>
</organism>
<evidence type="ECO:0000313" key="1">
    <source>
        <dbReference type="EMBL" id="NAW12637.1"/>
    </source>
</evidence>
<dbReference type="EMBL" id="WUTS01000001">
    <property type="protein sequence ID" value="NAW12637.1"/>
    <property type="molecule type" value="Genomic_DNA"/>
</dbReference>